<proteinExistence type="predicted"/>
<evidence type="ECO:0000256" key="1">
    <source>
        <dbReference type="SAM" id="Phobius"/>
    </source>
</evidence>
<organism evidence="3">
    <name type="scientific">Nitzschia putrida</name>
    <dbReference type="NCBI Taxonomy" id="2742595"/>
    <lineage>
        <taxon>Eukaryota</taxon>
        <taxon>Sar</taxon>
        <taxon>Stramenopiles</taxon>
        <taxon>Ochrophyta</taxon>
        <taxon>Bacillariophyta</taxon>
        <taxon>Bacillariophyceae</taxon>
        <taxon>Bacillariophycidae</taxon>
        <taxon>Bacillariales</taxon>
        <taxon>Bacillariaceae</taxon>
        <taxon>Nitzschia</taxon>
    </lineage>
</organism>
<keyword evidence="1" id="KW-0472">Membrane</keyword>
<evidence type="ECO:0000313" key="2">
    <source>
        <dbReference type="EMBL" id="BCQ06547.1"/>
    </source>
</evidence>
<dbReference type="AlphaFoldDB" id="A0A7R7TR34"/>
<feature type="transmembrane region" description="Helical" evidence="1">
    <location>
        <begin position="76"/>
        <end position="101"/>
    </location>
</feature>
<dbReference type="EMBL" id="LC600867">
    <property type="protein sequence ID" value="BCQ06592.1"/>
    <property type="molecule type" value="Genomic_DNA"/>
</dbReference>
<name>A0A7R7TR34_9STRA</name>
<dbReference type="EMBL" id="LC600867">
    <property type="protein sequence ID" value="BCQ06547.1"/>
    <property type="molecule type" value="Genomic_DNA"/>
</dbReference>
<feature type="transmembrane region" description="Helical" evidence="1">
    <location>
        <begin position="122"/>
        <end position="141"/>
    </location>
</feature>
<gene>
    <name evidence="3" type="primary">ycf89_2</name>
    <name evidence="2" type="synonym">ycf89_1</name>
</gene>
<evidence type="ECO:0000313" key="3">
    <source>
        <dbReference type="EMBL" id="BCQ06592.1"/>
    </source>
</evidence>
<keyword evidence="1" id="KW-1133">Transmembrane helix</keyword>
<geneLocation type="plastid" evidence="3"/>
<reference evidence="3" key="1">
    <citation type="submission" date="2021-01" db="EMBL/GenBank/DDBJ databases">
        <title>Organellar DNAs of a non-photosynthetic diatom.</title>
        <authorList>
            <person name="Kamikawa R."/>
            <person name="Tanizawa Y."/>
        </authorList>
    </citation>
    <scope>NUCLEOTIDE SEQUENCE</scope>
    <source>
        <strain evidence="3">NIES-4239</strain>
    </source>
</reference>
<protein>
    <submittedName>
        <fullName evidence="3">Uncharacterized protein</fullName>
    </submittedName>
</protein>
<accession>A0A7R7TR34</accession>
<keyword evidence="1" id="KW-0812">Transmembrane</keyword>
<sequence>MINRIFRPFVLYPRTYKEIFQIFKTVPVKPIEKCSFRTPEHGFVSFYILKYKGIIWVPDLILKFCTINTEHILPYIINYLFIFWLSISLFIVTTIVTSILIRKPPFGLIKIALISQKKICDFLHINQYVFLFLCYIFIYYFNNLLTRLNDVFISYPFLYKEGESFDDTIILYRYFPSIWYTLGIPKVVLNFLKENRSEILNYLTLTIPNIEFIK</sequence>
<keyword evidence="3" id="KW-0934">Plastid</keyword>